<dbReference type="EMBL" id="JARKIF010000001">
    <property type="protein sequence ID" value="KAJ7651342.1"/>
    <property type="molecule type" value="Genomic_DNA"/>
</dbReference>
<evidence type="ECO:0000313" key="2">
    <source>
        <dbReference type="EMBL" id="KAJ7651342.1"/>
    </source>
</evidence>
<accession>A0AAD7G314</accession>
<name>A0AAD7G314_9AGAR</name>
<sequence length="598" mass="66965">MTAAEGLQLYAALPRRPTGWFRQSRVTQKTRIAGYSPDTTGRASLPHLYEVLPPCKDNIEVDRFQGRDCEHLLDRCGHGPGECVAREPSEGNTLQTAAKRKIGKSLQEIQIVVAVDYEILYGEQPNESDQVWNRLESGQQACKSFESVWIRFVLDGNGKGVSNRGNGSTAWISPTTLRDKGWTHERQTSADARKSCLESTNPNMTSKTSATSKGPVGEGPEGAMDLIRVLVFYFRDDRIGFLVVKRPPEASPSRETVEIKFSRRLQRIAVSTPLLGESGSKKRFEPEPNRTERPFSVQVQETAEPECKVRFSIRPGALAFEREREIEPKAAIFQILTALPRLETVVGRRLAVSACLISLDGTSELRESYYSAWTIAGKIRGSNAFERRTERERSAFDEKCPEREPNRTDPSLVGRQYFGHLFRVNELRAEFLFELKNDARGSILAKIPQYETDVEPRDSQYGGYLRVLYGLKGTYLDMTDGLTPKHVGAQFGGSEVHGMMGRSAEKPETWADRRSGSEGSDVAVISRRDEEDPGSWKYGYRSGPTTYGRTSGGYTIKGEVGYGFSKISLVMDQCWSHGSSDPPRGIMAWHTGRTRCRF</sequence>
<gene>
    <name evidence="2" type="ORF">FB45DRAFT_859903</name>
</gene>
<reference evidence="2" key="1">
    <citation type="submission" date="2023-03" db="EMBL/GenBank/DDBJ databases">
        <title>Massive genome expansion in bonnet fungi (Mycena s.s.) driven by repeated elements and novel gene families across ecological guilds.</title>
        <authorList>
            <consortium name="Lawrence Berkeley National Laboratory"/>
            <person name="Harder C.B."/>
            <person name="Miyauchi S."/>
            <person name="Viragh M."/>
            <person name="Kuo A."/>
            <person name="Thoen E."/>
            <person name="Andreopoulos B."/>
            <person name="Lu D."/>
            <person name="Skrede I."/>
            <person name="Drula E."/>
            <person name="Henrissat B."/>
            <person name="Morin E."/>
            <person name="Kohler A."/>
            <person name="Barry K."/>
            <person name="LaButti K."/>
            <person name="Morin E."/>
            <person name="Salamov A."/>
            <person name="Lipzen A."/>
            <person name="Mereny Z."/>
            <person name="Hegedus B."/>
            <person name="Baldrian P."/>
            <person name="Stursova M."/>
            <person name="Weitz H."/>
            <person name="Taylor A."/>
            <person name="Grigoriev I.V."/>
            <person name="Nagy L.G."/>
            <person name="Martin F."/>
            <person name="Kauserud H."/>
        </authorList>
    </citation>
    <scope>NUCLEOTIDE SEQUENCE</scope>
    <source>
        <strain evidence="2">9284</strain>
    </source>
</reference>
<dbReference type="AlphaFoldDB" id="A0AAD7G314"/>
<feature type="compositionally biased region" description="Basic and acidic residues" evidence="1">
    <location>
        <begin position="182"/>
        <end position="196"/>
    </location>
</feature>
<evidence type="ECO:0000256" key="1">
    <source>
        <dbReference type="SAM" id="MobiDB-lite"/>
    </source>
</evidence>
<protein>
    <submittedName>
        <fullName evidence="2">Uncharacterized protein</fullName>
    </submittedName>
</protein>
<feature type="compositionally biased region" description="Basic and acidic residues" evidence="1">
    <location>
        <begin position="504"/>
        <end position="516"/>
    </location>
</feature>
<organism evidence="2 3">
    <name type="scientific">Roridomyces roridus</name>
    <dbReference type="NCBI Taxonomy" id="1738132"/>
    <lineage>
        <taxon>Eukaryota</taxon>
        <taxon>Fungi</taxon>
        <taxon>Dikarya</taxon>
        <taxon>Basidiomycota</taxon>
        <taxon>Agaricomycotina</taxon>
        <taxon>Agaricomycetes</taxon>
        <taxon>Agaricomycetidae</taxon>
        <taxon>Agaricales</taxon>
        <taxon>Marasmiineae</taxon>
        <taxon>Mycenaceae</taxon>
        <taxon>Roridomyces</taxon>
    </lineage>
</organism>
<comment type="caution">
    <text evidence="2">The sequence shown here is derived from an EMBL/GenBank/DDBJ whole genome shotgun (WGS) entry which is preliminary data.</text>
</comment>
<feature type="region of interest" description="Disordered" evidence="1">
    <location>
        <begin position="182"/>
        <end position="219"/>
    </location>
</feature>
<keyword evidence="3" id="KW-1185">Reference proteome</keyword>
<feature type="region of interest" description="Disordered" evidence="1">
    <location>
        <begin position="504"/>
        <end position="542"/>
    </location>
</feature>
<proteinExistence type="predicted"/>
<evidence type="ECO:0000313" key="3">
    <source>
        <dbReference type="Proteomes" id="UP001221142"/>
    </source>
</evidence>
<dbReference type="Proteomes" id="UP001221142">
    <property type="component" value="Unassembled WGS sequence"/>
</dbReference>
<feature type="compositionally biased region" description="Polar residues" evidence="1">
    <location>
        <begin position="197"/>
        <end position="212"/>
    </location>
</feature>